<evidence type="ECO:0000256" key="3">
    <source>
        <dbReference type="ARBA" id="ARBA00022801"/>
    </source>
</evidence>
<dbReference type="InterPro" id="IPR015500">
    <property type="entry name" value="Peptidase_S8_subtilisin-rel"/>
</dbReference>
<evidence type="ECO:0000256" key="1">
    <source>
        <dbReference type="ARBA" id="ARBA00011073"/>
    </source>
</evidence>
<comment type="similarity">
    <text evidence="1 5">Belongs to the peptidase S8 family.</text>
</comment>
<dbReference type="PROSITE" id="PS51892">
    <property type="entry name" value="SUBTILASE"/>
    <property type="match status" value="1"/>
</dbReference>
<reference evidence="8 9" key="1">
    <citation type="submission" date="2016-11" db="EMBL/GenBank/DDBJ databases">
        <authorList>
            <person name="Jaros S."/>
            <person name="Januszkiewicz K."/>
            <person name="Wedrychowicz H."/>
        </authorList>
    </citation>
    <scope>NUCLEOTIDE SEQUENCE [LARGE SCALE GENOMIC DNA]</scope>
    <source>
        <strain evidence="8 9">DSM 15929</strain>
    </source>
</reference>
<dbReference type="Pfam" id="PF18425">
    <property type="entry name" value="CspB_prodomain"/>
    <property type="match status" value="1"/>
</dbReference>
<protein>
    <submittedName>
        <fullName evidence="8">Subtilase family protein</fullName>
    </submittedName>
</protein>
<dbReference type="GO" id="GO:0006508">
    <property type="term" value="P:proteolysis"/>
    <property type="evidence" value="ECO:0007669"/>
    <property type="project" value="UniProtKB-KW"/>
</dbReference>
<dbReference type="InterPro" id="IPR036852">
    <property type="entry name" value="Peptidase_S8/S53_dom_sf"/>
</dbReference>
<evidence type="ECO:0000313" key="8">
    <source>
        <dbReference type="EMBL" id="SHK63598.1"/>
    </source>
</evidence>
<evidence type="ECO:0000313" key="9">
    <source>
        <dbReference type="Proteomes" id="UP000184386"/>
    </source>
</evidence>
<feature type="domain" description="Peptidase S8/S53" evidence="6">
    <location>
        <begin position="120"/>
        <end position="203"/>
    </location>
</feature>
<dbReference type="Pfam" id="PF00082">
    <property type="entry name" value="Peptidase_S8"/>
    <property type="match status" value="1"/>
</dbReference>
<feature type="domain" description="Csp protease B prodomain" evidence="7">
    <location>
        <begin position="6"/>
        <end position="93"/>
    </location>
</feature>
<dbReference type="RefSeq" id="WP_073277267.1">
    <property type="nucleotide sequence ID" value="NZ_FRAC01000014.1"/>
</dbReference>
<dbReference type="PRINTS" id="PR00723">
    <property type="entry name" value="SUBTILISIN"/>
</dbReference>
<evidence type="ECO:0000256" key="5">
    <source>
        <dbReference type="PROSITE-ProRule" id="PRU01240"/>
    </source>
</evidence>
<dbReference type="GO" id="GO:0004252">
    <property type="term" value="F:serine-type endopeptidase activity"/>
    <property type="evidence" value="ECO:0007669"/>
    <property type="project" value="InterPro"/>
</dbReference>
<keyword evidence="4" id="KW-0720">Serine protease</keyword>
<organism evidence="8 9">
    <name type="scientific">Anaerocolumna jejuensis DSM 15929</name>
    <dbReference type="NCBI Taxonomy" id="1121322"/>
    <lineage>
        <taxon>Bacteria</taxon>
        <taxon>Bacillati</taxon>
        <taxon>Bacillota</taxon>
        <taxon>Clostridia</taxon>
        <taxon>Lachnospirales</taxon>
        <taxon>Lachnospiraceae</taxon>
        <taxon>Anaerocolumna</taxon>
    </lineage>
</organism>
<dbReference type="AlphaFoldDB" id="A0A1M6U3F2"/>
<keyword evidence="2" id="KW-0645">Protease</keyword>
<dbReference type="PROSITE" id="PS00136">
    <property type="entry name" value="SUBTILASE_ASP"/>
    <property type="match status" value="1"/>
</dbReference>
<dbReference type="STRING" id="1121322.SAMN02745136_02972"/>
<evidence type="ECO:0000256" key="4">
    <source>
        <dbReference type="ARBA" id="ARBA00022825"/>
    </source>
</evidence>
<dbReference type="Proteomes" id="UP000184386">
    <property type="component" value="Unassembled WGS sequence"/>
</dbReference>
<dbReference type="OrthoDB" id="9762689at2"/>
<comment type="caution">
    <text evidence="5">Lacks conserved residue(s) required for the propagation of feature annotation.</text>
</comment>
<dbReference type="EMBL" id="FRAC01000014">
    <property type="protein sequence ID" value="SHK63598.1"/>
    <property type="molecule type" value="Genomic_DNA"/>
</dbReference>
<dbReference type="InterPro" id="IPR041365">
    <property type="entry name" value="CspB_prodomain"/>
</dbReference>
<dbReference type="InterPro" id="IPR023827">
    <property type="entry name" value="Peptidase_S8_Asp-AS"/>
</dbReference>
<name>A0A1M6U3F2_9FIRM</name>
<keyword evidence="3" id="KW-0378">Hydrolase</keyword>
<dbReference type="InterPro" id="IPR000209">
    <property type="entry name" value="Peptidase_S8/S53_dom"/>
</dbReference>
<proteinExistence type="inferred from homology"/>
<keyword evidence="9" id="KW-1185">Reference proteome</keyword>
<dbReference type="Gene3D" id="3.40.50.200">
    <property type="entry name" value="Peptidase S8/S53 domain"/>
    <property type="match status" value="1"/>
</dbReference>
<evidence type="ECO:0000259" key="6">
    <source>
        <dbReference type="Pfam" id="PF00082"/>
    </source>
</evidence>
<dbReference type="SUPFAM" id="SSF52743">
    <property type="entry name" value="Subtilisin-like"/>
    <property type="match status" value="1"/>
</dbReference>
<evidence type="ECO:0000256" key="2">
    <source>
        <dbReference type="ARBA" id="ARBA00022670"/>
    </source>
</evidence>
<accession>A0A1M6U3F2</accession>
<evidence type="ECO:0000259" key="7">
    <source>
        <dbReference type="Pfam" id="PF18425"/>
    </source>
</evidence>
<sequence>MANSGKADNQLNLALDVPEDVRAKTLDLNIGFIPEVKIWELIVKYSGDLSRVASDLGATVVPLQNEYAIITLRQDLIPQLTAYQEIEFIEKPKRLFYSVNQGRSVSCINPLQTSQYNLFGNGVIVAVIDSGIDYAHPDFRNPDGTTRIIELWDQTIEGKPPEGYAIGTLYTREQINEALNAPTQPERLAIVPSVDLSGHGTHVKCLNPKKIKE</sequence>
<dbReference type="Gene3D" id="3.30.70.2980">
    <property type="match status" value="1"/>
</dbReference>
<gene>
    <name evidence="8" type="ORF">SAMN02745136_02972</name>
</gene>